<sequence length="239" mass="28278">MAETVQYHLEQMVPELEDLERKKIFTKVELKGIVKKRTNFEYALKKRGVGRVDFLRYIEYEINVDALRRKRKKRLGVKGRTTISDYSIEQRINGLFERALFRHSADVVLWLQYIEFVKSRVDPNKEQTGNMRLLSKLFARAIQAHPYEVRLWIMAAAYEFEVNVNGSAARALLQRGLRVNPKDKRLWIEYFRLELMLVEKIKARRRMLGIDSEKKAETQGKKEEDGDDNMIVLPELDEE</sequence>
<reference evidence="8 9" key="1">
    <citation type="submission" date="2016-07" db="EMBL/GenBank/DDBJ databases">
        <title>Pervasive Adenine N6-methylation of Active Genes in Fungi.</title>
        <authorList>
            <consortium name="DOE Joint Genome Institute"/>
            <person name="Mondo S.J."/>
            <person name="Dannebaum R.O."/>
            <person name="Kuo R.C."/>
            <person name="Labutti K."/>
            <person name="Haridas S."/>
            <person name="Kuo A."/>
            <person name="Salamov A."/>
            <person name="Ahrendt S.R."/>
            <person name="Lipzen A."/>
            <person name="Sullivan W."/>
            <person name="Andreopoulos W.B."/>
            <person name="Clum A."/>
            <person name="Lindquist E."/>
            <person name="Daum C."/>
            <person name="Ramamoorthy G.K."/>
            <person name="Gryganskyi A."/>
            <person name="Culley D."/>
            <person name="Magnuson J.K."/>
            <person name="James T.Y."/>
            <person name="O'Malley M.A."/>
            <person name="Stajich J.E."/>
            <person name="Spatafora J.W."/>
            <person name="Visel A."/>
            <person name="Grigoriev I.V."/>
        </authorList>
    </citation>
    <scope>NUCLEOTIDE SEQUENCE [LARGE SCALE GENOMIC DNA]</scope>
    <source>
        <strain evidence="8 9">ATCC 12442</strain>
    </source>
</reference>
<evidence type="ECO:0000313" key="9">
    <source>
        <dbReference type="Proteomes" id="UP000193922"/>
    </source>
</evidence>
<protein>
    <recommendedName>
        <fullName evidence="7">U3 small nucleolar RNA-associated protein 6 N-terminal domain-containing protein</fullName>
    </recommendedName>
</protein>
<comment type="similarity">
    <text evidence="2">Belongs to the UTP6 family.</text>
</comment>
<keyword evidence="3" id="KW-0698">rRNA processing</keyword>
<dbReference type="PANTHER" id="PTHR23271">
    <property type="entry name" value="HEPATOCELLULAR CARCINOMA-ASSOCIATED ANTIGEN 66"/>
    <property type="match status" value="1"/>
</dbReference>
<dbReference type="Proteomes" id="UP000193922">
    <property type="component" value="Unassembled WGS sequence"/>
</dbReference>
<organism evidence="8 9">
    <name type="scientific">Linderina pennispora</name>
    <dbReference type="NCBI Taxonomy" id="61395"/>
    <lineage>
        <taxon>Eukaryota</taxon>
        <taxon>Fungi</taxon>
        <taxon>Fungi incertae sedis</taxon>
        <taxon>Zoopagomycota</taxon>
        <taxon>Kickxellomycotina</taxon>
        <taxon>Kickxellomycetes</taxon>
        <taxon>Kickxellales</taxon>
        <taxon>Kickxellaceae</taxon>
        <taxon>Linderina</taxon>
    </lineage>
</organism>
<dbReference type="STRING" id="61395.A0A1Y1WA86"/>
<feature type="non-terminal residue" evidence="8">
    <location>
        <position position="239"/>
    </location>
</feature>
<evidence type="ECO:0000256" key="5">
    <source>
        <dbReference type="ARBA" id="ARBA00023242"/>
    </source>
</evidence>
<dbReference type="SUPFAM" id="SSF48452">
    <property type="entry name" value="TPR-like"/>
    <property type="match status" value="1"/>
</dbReference>
<keyword evidence="5" id="KW-0539">Nucleus</keyword>
<dbReference type="AlphaFoldDB" id="A0A1Y1WA86"/>
<evidence type="ECO:0000256" key="6">
    <source>
        <dbReference type="SAM" id="MobiDB-lite"/>
    </source>
</evidence>
<dbReference type="OrthoDB" id="28112at2759"/>
<dbReference type="InterPro" id="IPR055347">
    <property type="entry name" value="UTP6_N"/>
</dbReference>
<dbReference type="InterPro" id="IPR011990">
    <property type="entry name" value="TPR-like_helical_dom_sf"/>
</dbReference>
<name>A0A1Y1WA86_9FUNG</name>
<proteinExistence type="inferred from homology"/>
<dbReference type="EMBL" id="MCFD01000006">
    <property type="protein sequence ID" value="ORX70362.1"/>
    <property type="molecule type" value="Genomic_DNA"/>
</dbReference>
<dbReference type="SMART" id="SM00386">
    <property type="entry name" value="HAT"/>
    <property type="match status" value="4"/>
</dbReference>
<comment type="caution">
    <text evidence="8">The sequence shown here is derived from an EMBL/GenBank/DDBJ whole genome shotgun (WGS) entry which is preliminary data.</text>
</comment>
<keyword evidence="4" id="KW-0677">Repeat</keyword>
<evidence type="ECO:0000256" key="4">
    <source>
        <dbReference type="ARBA" id="ARBA00022737"/>
    </source>
</evidence>
<evidence type="ECO:0000256" key="1">
    <source>
        <dbReference type="ARBA" id="ARBA00004604"/>
    </source>
</evidence>
<gene>
    <name evidence="8" type="ORF">DL89DRAFT_223395</name>
</gene>
<dbReference type="GO" id="GO:0034388">
    <property type="term" value="C:Pwp2p-containing subcomplex of 90S preribosome"/>
    <property type="evidence" value="ECO:0007669"/>
    <property type="project" value="TreeGrafter"/>
</dbReference>
<dbReference type="RefSeq" id="XP_040744000.1">
    <property type="nucleotide sequence ID" value="XM_040884638.1"/>
</dbReference>
<accession>A0A1Y1WA86</accession>
<evidence type="ECO:0000256" key="2">
    <source>
        <dbReference type="ARBA" id="ARBA00010734"/>
    </source>
</evidence>
<dbReference type="GO" id="GO:0032040">
    <property type="term" value="C:small-subunit processome"/>
    <property type="evidence" value="ECO:0007669"/>
    <property type="project" value="TreeGrafter"/>
</dbReference>
<dbReference type="PANTHER" id="PTHR23271:SF1">
    <property type="entry name" value="U3 SMALL NUCLEOLAR RNA-ASSOCIATED PROTEIN 6 HOMOLOG"/>
    <property type="match status" value="1"/>
</dbReference>
<feature type="region of interest" description="Disordered" evidence="6">
    <location>
        <begin position="212"/>
        <end position="239"/>
    </location>
</feature>
<dbReference type="InterPro" id="IPR003107">
    <property type="entry name" value="HAT"/>
</dbReference>
<feature type="compositionally biased region" description="Basic and acidic residues" evidence="6">
    <location>
        <begin position="212"/>
        <end position="224"/>
    </location>
</feature>
<dbReference type="Gene3D" id="1.25.40.10">
    <property type="entry name" value="Tetratricopeptide repeat domain"/>
    <property type="match status" value="1"/>
</dbReference>
<dbReference type="GeneID" id="63801286"/>
<keyword evidence="9" id="KW-1185">Reference proteome</keyword>
<feature type="domain" description="U3 small nucleolar RNA-associated protein 6 N-terminal" evidence="7">
    <location>
        <begin position="9"/>
        <end position="91"/>
    </location>
</feature>
<evidence type="ECO:0000259" key="7">
    <source>
        <dbReference type="Pfam" id="PF08640"/>
    </source>
</evidence>
<evidence type="ECO:0000256" key="3">
    <source>
        <dbReference type="ARBA" id="ARBA00022552"/>
    </source>
</evidence>
<evidence type="ECO:0000313" key="8">
    <source>
        <dbReference type="EMBL" id="ORX70362.1"/>
    </source>
</evidence>
<dbReference type="Pfam" id="PF08640">
    <property type="entry name" value="U3_assoc_6"/>
    <property type="match status" value="1"/>
</dbReference>
<comment type="subcellular location">
    <subcellularLocation>
        <location evidence="1">Nucleus</location>
        <location evidence="1">Nucleolus</location>
    </subcellularLocation>
</comment>
<dbReference type="GO" id="GO:0030515">
    <property type="term" value="F:snoRNA binding"/>
    <property type="evidence" value="ECO:0007669"/>
    <property type="project" value="InterPro"/>
</dbReference>
<dbReference type="InterPro" id="IPR013949">
    <property type="entry name" value="Utp6"/>
</dbReference>
<dbReference type="GO" id="GO:0000462">
    <property type="term" value="P:maturation of SSU-rRNA from tricistronic rRNA transcript (SSU-rRNA, 5.8S rRNA, LSU-rRNA)"/>
    <property type="evidence" value="ECO:0007669"/>
    <property type="project" value="InterPro"/>
</dbReference>